<dbReference type="EMBL" id="JAIQZJ010000009">
    <property type="protein sequence ID" value="MBZ5739737.1"/>
    <property type="molecule type" value="Genomic_DNA"/>
</dbReference>
<dbReference type="Pfam" id="PF01408">
    <property type="entry name" value="GFO_IDH_MocA"/>
    <property type="match status" value="1"/>
</dbReference>
<dbReference type="PANTHER" id="PTHR43818">
    <property type="entry name" value="BCDNA.GH03377"/>
    <property type="match status" value="1"/>
</dbReference>
<evidence type="ECO:0000256" key="2">
    <source>
        <dbReference type="SAM" id="MobiDB-lite"/>
    </source>
</evidence>
<dbReference type="SUPFAM" id="SSF55347">
    <property type="entry name" value="Glyceraldehyde-3-phosphate dehydrogenase-like, C-terminal domain"/>
    <property type="match status" value="1"/>
</dbReference>
<dbReference type="RefSeq" id="WP_224124098.1">
    <property type="nucleotide sequence ID" value="NZ_JAIQZJ010000009.1"/>
</dbReference>
<dbReference type="InterPro" id="IPR050463">
    <property type="entry name" value="Gfo/Idh/MocA_oxidrdct_glycsds"/>
</dbReference>
<name>A0ABS7UGK9_9ACTN</name>
<feature type="domain" description="GFO/IDH/MocA-like oxidoreductase" evidence="4">
    <location>
        <begin position="150"/>
        <end position="272"/>
    </location>
</feature>
<dbReference type="Gene3D" id="3.40.50.720">
    <property type="entry name" value="NAD(P)-binding Rossmann-like Domain"/>
    <property type="match status" value="1"/>
</dbReference>
<dbReference type="InterPro" id="IPR036291">
    <property type="entry name" value="NAD(P)-bd_dom_sf"/>
</dbReference>
<reference evidence="5 6" key="1">
    <citation type="submission" date="2021-09" db="EMBL/GenBank/DDBJ databases">
        <title>Whole genome sequence of Nocardioides sp. GBK3QG-3.</title>
        <authorList>
            <person name="Tuo L."/>
        </authorList>
    </citation>
    <scope>NUCLEOTIDE SEQUENCE [LARGE SCALE GENOMIC DNA]</scope>
    <source>
        <strain evidence="5 6">GBK3QG-3</strain>
    </source>
</reference>
<feature type="compositionally biased region" description="Low complexity" evidence="2">
    <location>
        <begin position="374"/>
        <end position="383"/>
    </location>
</feature>
<accession>A0ABS7UGK9</accession>
<sequence length="418" mass="45587">MTTFLDRPAAAVAAGPDSTPTTMLRVAVVGVGKMGLSHLSLLRAHPRVMVEVVCDANGYVLDVLGTHTGLHSATDYAAMLDAVDIDAVVIATPTQAHYPMVRAAIERGLHVFCEKPLTLSSEQSEELARLAEERGVVGQVGYHNRFVAAFAEAERLVEMGAIGTVHHALAEAYGPVVLKPKGGTWRSRRAEGGGCLYDYAAHPLDLMTWFLGEPTAVRGTTLGRVYSADTEDEVYATLEYGGASAQLSVNWSDESYRKMTTRLTLWGSHGRITVDRQECQVYLRESAVAPEGYRHGWNVKYTTELTPPVWFYVRGEEYSAELDYFVRNALGELAPEEAQDLNTFESAAVTDRVIEMLLADAAGAPVTPAPRSPARPAAPTTRRTTTRADRLREIGSTALGGLRRGVDKVRRTMGDKHR</sequence>
<evidence type="ECO:0000313" key="6">
    <source>
        <dbReference type="Proteomes" id="UP000780875"/>
    </source>
</evidence>
<dbReference type="InterPro" id="IPR055170">
    <property type="entry name" value="GFO_IDH_MocA-like_dom"/>
</dbReference>
<evidence type="ECO:0000256" key="1">
    <source>
        <dbReference type="ARBA" id="ARBA00023002"/>
    </source>
</evidence>
<dbReference type="Gene3D" id="3.30.360.10">
    <property type="entry name" value="Dihydrodipicolinate Reductase, domain 2"/>
    <property type="match status" value="1"/>
</dbReference>
<gene>
    <name evidence="5" type="ORF">K8U61_16295</name>
</gene>
<keyword evidence="6" id="KW-1185">Reference proteome</keyword>
<feature type="domain" description="Gfo/Idh/MocA-like oxidoreductase N-terminal" evidence="3">
    <location>
        <begin position="24"/>
        <end position="142"/>
    </location>
</feature>
<dbReference type="Proteomes" id="UP000780875">
    <property type="component" value="Unassembled WGS sequence"/>
</dbReference>
<dbReference type="PANTHER" id="PTHR43818:SF11">
    <property type="entry name" value="BCDNA.GH03377"/>
    <property type="match status" value="1"/>
</dbReference>
<proteinExistence type="predicted"/>
<evidence type="ECO:0000259" key="4">
    <source>
        <dbReference type="Pfam" id="PF22725"/>
    </source>
</evidence>
<feature type="region of interest" description="Disordered" evidence="2">
    <location>
        <begin position="364"/>
        <end position="393"/>
    </location>
</feature>
<organism evidence="5 6">
    <name type="scientific">Nocardioides mangrovi</name>
    <dbReference type="NCBI Taxonomy" id="2874580"/>
    <lineage>
        <taxon>Bacteria</taxon>
        <taxon>Bacillati</taxon>
        <taxon>Actinomycetota</taxon>
        <taxon>Actinomycetes</taxon>
        <taxon>Propionibacteriales</taxon>
        <taxon>Nocardioidaceae</taxon>
        <taxon>Nocardioides</taxon>
    </lineage>
</organism>
<evidence type="ECO:0000259" key="3">
    <source>
        <dbReference type="Pfam" id="PF01408"/>
    </source>
</evidence>
<dbReference type="SUPFAM" id="SSF51735">
    <property type="entry name" value="NAD(P)-binding Rossmann-fold domains"/>
    <property type="match status" value="1"/>
</dbReference>
<comment type="caution">
    <text evidence="5">The sequence shown here is derived from an EMBL/GenBank/DDBJ whole genome shotgun (WGS) entry which is preliminary data.</text>
</comment>
<protein>
    <submittedName>
        <fullName evidence="5">Gfo/Idh/MocA family oxidoreductase</fullName>
    </submittedName>
</protein>
<dbReference type="Pfam" id="PF22725">
    <property type="entry name" value="GFO_IDH_MocA_C3"/>
    <property type="match status" value="1"/>
</dbReference>
<evidence type="ECO:0000313" key="5">
    <source>
        <dbReference type="EMBL" id="MBZ5739737.1"/>
    </source>
</evidence>
<dbReference type="InterPro" id="IPR000683">
    <property type="entry name" value="Gfo/Idh/MocA-like_OxRdtase_N"/>
</dbReference>
<keyword evidence="1" id="KW-0560">Oxidoreductase</keyword>